<feature type="transmembrane region" description="Helical" evidence="9">
    <location>
        <begin position="890"/>
        <end position="913"/>
    </location>
</feature>
<comment type="caution">
    <text evidence="11">The sequence shown here is derived from an EMBL/GenBank/DDBJ whole genome shotgun (WGS) entry which is preliminary data.</text>
</comment>
<evidence type="ECO:0000256" key="9">
    <source>
        <dbReference type="SAM" id="Phobius"/>
    </source>
</evidence>
<dbReference type="Proteomes" id="UP000250572">
    <property type="component" value="Unassembled WGS sequence"/>
</dbReference>
<evidence type="ECO:0000256" key="2">
    <source>
        <dbReference type="ARBA" id="ARBA00009657"/>
    </source>
</evidence>
<feature type="transmembrane region" description="Helical" evidence="9">
    <location>
        <begin position="729"/>
        <end position="748"/>
    </location>
</feature>
<dbReference type="SUPFAM" id="SSF100895">
    <property type="entry name" value="Kazal-type serine protease inhibitors"/>
    <property type="match status" value="1"/>
</dbReference>
<evidence type="ECO:0000256" key="7">
    <source>
        <dbReference type="ARBA" id="ARBA00023157"/>
    </source>
</evidence>
<dbReference type="Gene3D" id="1.20.1250.20">
    <property type="entry name" value="MFS general substrate transporter like domains"/>
    <property type="match status" value="2"/>
</dbReference>
<dbReference type="Pfam" id="PF07648">
    <property type="entry name" value="Kazal_2"/>
    <property type="match status" value="1"/>
</dbReference>
<dbReference type="NCBIfam" id="TIGR00805">
    <property type="entry name" value="oat"/>
    <property type="match status" value="1"/>
</dbReference>
<dbReference type="InterPro" id="IPR004156">
    <property type="entry name" value="OATP"/>
</dbReference>
<dbReference type="AlphaFoldDB" id="A0A315UQV2"/>
<evidence type="ECO:0000256" key="6">
    <source>
        <dbReference type="ARBA" id="ARBA00023136"/>
    </source>
</evidence>
<dbReference type="PANTHER" id="PTHR11388:SF86">
    <property type="entry name" value="SOLUTE CARRIER ORGANIC ANION TRANSPORTER FAMILY MEMBER 3A1"/>
    <property type="match status" value="1"/>
</dbReference>
<feature type="transmembrane region" description="Helical" evidence="9">
    <location>
        <begin position="657"/>
        <end position="677"/>
    </location>
</feature>
<feature type="transmembrane region" description="Helical" evidence="9">
    <location>
        <begin position="565"/>
        <end position="589"/>
    </location>
</feature>
<protein>
    <recommendedName>
        <fullName evidence="10">Kazal-like domain-containing protein</fullName>
    </recommendedName>
</protein>
<feature type="transmembrane region" description="Helical" evidence="9">
    <location>
        <begin position="474"/>
        <end position="497"/>
    </location>
</feature>
<dbReference type="InterPro" id="IPR002350">
    <property type="entry name" value="Kazal_dom"/>
</dbReference>
<dbReference type="GO" id="GO:0015732">
    <property type="term" value="P:prostaglandin transport"/>
    <property type="evidence" value="ECO:0007669"/>
    <property type="project" value="TreeGrafter"/>
</dbReference>
<dbReference type="GO" id="GO:0043252">
    <property type="term" value="P:sodium-independent organic anion transport"/>
    <property type="evidence" value="ECO:0007669"/>
    <property type="project" value="TreeGrafter"/>
</dbReference>
<keyword evidence="5 9" id="KW-1133">Transmembrane helix</keyword>
<evidence type="ECO:0000313" key="12">
    <source>
        <dbReference type="Proteomes" id="UP000250572"/>
    </source>
</evidence>
<dbReference type="PANTHER" id="PTHR11388">
    <property type="entry name" value="ORGANIC ANION TRANSPORTER"/>
    <property type="match status" value="1"/>
</dbReference>
<evidence type="ECO:0000259" key="10">
    <source>
        <dbReference type="PROSITE" id="PS51465"/>
    </source>
</evidence>
<dbReference type="EMBL" id="NHOQ01002850">
    <property type="protein sequence ID" value="PWA14243.1"/>
    <property type="molecule type" value="Genomic_DNA"/>
</dbReference>
<dbReference type="Pfam" id="PF03137">
    <property type="entry name" value="OATP"/>
    <property type="match status" value="2"/>
</dbReference>
<sequence>MQVKKHRDPGSSSGGDMLESDTLRKNSSCFSNIKIFLISECALMLAQGTVGAYLVSTAQQGQESVLLLYSTVKACNCRFSAPLWAFLKGCSYRTQKPAAGQMFGFWFLSLREFAGTREGKFYIYGPLPSCELFTVQDNQQRPKYPNVAARVSVLTTLERRFNLQSADVGVIASSFEIGNLALILFVSYFGAKAHRPRLIGCGGIVMALGALLSALPEFLTKQYEIEKIHRTNLGRDVCSNASSGESQDEILCANKANTNMMYLLLIGAQVLLGIGATPVQPLGVSYIDDHVKKKDSSLYIASGLSGKPMASLRVLSTFLLKLSDSKRMLQQEEPGDKEQLQLSISVLFWCFTLCLHPTITTTQQWRLCEAPYLFQHLKMRDCWKGKKGDLEVVWKAAYCEDYSQLRVVPHGDAANLHDLSFLVNTLLLSHCHNNAFLFISFRLDFSVFQCVNRISEAAVMRKEVKTCTFSGASWMHLCVLISVLVSLSTTNVFQLWLREKKGRVFPSHFFFHSKALSVARILFSTLVFGPACGFILGSVCTKFYVDFLFIDTSKLGITPDDPRWIGAWWGGFLLCGALLFFSAILMFGFPHSLPTRERDEGAESEQVMLPPSLSQEYETPKPSNGVVLSHEPANSPTCCQQLRVIPKVTKHLLSNPVFTCIILAACMEIAVVAGFAAFLGKYLEQQFNLTTTSANQLLGMTAIPCACLGIFMGGLLVKKLNLSALGAIRMAMLVNLISTACYVSFLFLGCDTGPVAGVTVPYGNETLNVGEKPEAQCISHCSCFTSSISPVCGSNEVTYLSACFAGCTRTGAYQSATNISQNLTGCTCISSKNGPGTATPGKCPLPGCQEVFLIFLCVICVCSLVGAMAQTPSVIVLIRTVSPELKSYALGVLFLLLRLLGFIPPPLIFGAGIDSTCLFWSSNCGDKGACLLYHNVQYRHLYVSLAIILKGVAFLLYTTTWYCLRRNYKKYIKGNEGGLTVTEFYPSLGDGPKPVDRTKFIYNLEDHEFCENMESVLTGESRCTWATLDRVACGLAAPAESCVGARFQSFTGGIETTGDCSGTSPRRETEAHNIRGGRGGSEEREGPRLTQGSVR</sequence>
<feature type="transmembrane region" description="Helical" evidence="9">
    <location>
        <begin position="852"/>
        <end position="878"/>
    </location>
</feature>
<accession>A0A315UQV2</accession>
<dbReference type="InterPro" id="IPR036058">
    <property type="entry name" value="Kazal_dom_sf"/>
</dbReference>
<feature type="domain" description="Kazal-like" evidence="10">
    <location>
        <begin position="771"/>
        <end position="808"/>
    </location>
</feature>
<keyword evidence="7" id="KW-1015">Disulfide bond</keyword>
<evidence type="ECO:0000256" key="5">
    <source>
        <dbReference type="ARBA" id="ARBA00022989"/>
    </source>
</evidence>
<keyword evidence="6 9" id="KW-0472">Membrane</keyword>
<dbReference type="InterPro" id="IPR036259">
    <property type="entry name" value="MFS_trans_sf"/>
</dbReference>
<keyword evidence="12" id="KW-1185">Reference proteome</keyword>
<keyword evidence="4 9" id="KW-0812">Transmembrane</keyword>
<comment type="subcellular location">
    <subcellularLocation>
        <location evidence="1">Cell membrane</location>
        <topology evidence="1">Multi-pass membrane protein</topology>
    </subcellularLocation>
</comment>
<proteinExistence type="inferred from homology"/>
<feature type="region of interest" description="Disordered" evidence="8">
    <location>
        <begin position="1057"/>
        <end position="1095"/>
    </location>
</feature>
<reference evidence="11 12" key="1">
    <citation type="journal article" date="2018" name="G3 (Bethesda)">
        <title>A High-Quality Reference Genome for the Invasive Mosquitofish Gambusia affinis Using a Chicago Library.</title>
        <authorList>
            <person name="Hoffberg S.L."/>
            <person name="Troendle N.J."/>
            <person name="Glenn T.C."/>
            <person name="Mahmud O."/>
            <person name="Louha S."/>
            <person name="Chalopin D."/>
            <person name="Bennetzen J.L."/>
            <person name="Mauricio R."/>
        </authorList>
    </citation>
    <scope>NUCLEOTIDE SEQUENCE [LARGE SCALE GENOMIC DNA]</scope>
    <source>
        <strain evidence="11">NE01/NJP1002.9</strain>
        <tissue evidence="11">Muscle</tissue>
    </source>
</reference>
<feature type="transmembrane region" description="Helical" evidence="9">
    <location>
        <begin position="168"/>
        <end position="191"/>
    </location>
</feature>
<feature type="transmembrane region" description="Helical" evidence="9">
    <location>
        <begin position="941"/>
        <end position="964"/>
    </location>
</feature>
<evidence type="ECO:0000256" key="4">
    <source>
        <dbReference type="ARBA" id="ARBA00022692"/>
    </source>
</evidence>
<dbReference type="PROSITE" id="PS51465">
    <property type="entry name" value="KAZAL_2"/>
    <property type="match status" value="1"/>
</dbReference>
<name>A0A315UQV2_GAMAF</name>
<dbReference type="GO" id="GO:0015347">
    <property type="term" value="F:sodium-independent organic anion transmembrane transporter activity"/>
    <property type="evidence" value="ECO:0007669"/>
    <property type="project" value="TreeGrafter"/>
</dbReference>
<dbReference type="SUPFAM" id="SSF103473">
    <property type="entry name" value="MFS general substrate transporter"/>
    <property type="match status" value="2"/>
</dbReference>
<evidence type="ECO:0000256" key="3">
    <source>
        <dbReference type="ARBA" id="ARBA00022475"/>
    </source>
</evidence>
<dbReference type="GO" id="GO:0016323">
    <property type="term" value="C:basolateral plasma membrane"/>
    <property type="evidence" value="ECO:0007669"/>
    <property type="project" value="TreeGrafter"/>
</dbReference>
<gene>
    <name evidence="11" type="ORF">CCH79_00012236</name>
</gene>
<evidence type="ECO:0000313" key="11">
    <source>
        <dbReference type="EMBL" id="PWA14243.1"/>
    </source>
</evidence>
<keyword evidence="3" id="KW-1003">Cell membrane</keyword>
<comment type="similarity">
    <text evidence="2">Belongs to the organo anion transporter (TC 2.A.60) family.</text>
</comment>
<organism evidence="11 12">
    <name type="scientific">Gambusia affinis</name>
    <name type="common">Western mosquitofish</name>
    <name type="synonym">Heterandria affinis</name>
    <dbReference type="NCBI Taxonomy" id="33528"/>
    <lineage>
        <taxon>Eukaryota</taxon>
        <taxon>Metazoa</taxon>
        <taxon>Chordata</taxon>
        <taxon>Craniata</taxon>
        <taxon>Vertebrata</taxon>
        <taxon>Euteleostomi</taxon>
        <taxon>Actinopterygii</taxon>
        <taxon>Neopterygii</taxon>
        <taxon>Teleostei</taxon>
        <taxon>Neoteleostei</taxon>
        <taxon>Acanthomorphata</taxon>
        <taxon>Ovalentaria</taxon>
        <taxon>Atherinomorphae</taxon>
        <taxon>Cyprinodontiformes</taxon>
        <taxon>Poeciliidae</taxon>
        <taxon>Poeciliinae</taxon>
        <taxon>Gambusia</taxon>
    </lineage>
</organism>
<evidence type="ECO:0000256" key="1">
    <source>
        <dbReference type="ARBA" id="ARBA00004651"/>
    </source>
</evidence>
<feature type="transmembrane region" description="Helical" evidence="9">
    <location>
        <begin position="518"/>
        <end position="545"/>
    </location>
</feature>
<feature type="transmembrane region" description="Helical" evidence="9">
    <location>
        <begin position="197"/>
        <end position="220"/>
    </location>
</feature>
<evidence type="ECO:0000256" key="8">
    <source>
        <dbReference type="SAM" id="MobiDB-lite"/>
    </source>
</evidence>
<feature type="transmembrane region" description="Helical" evidence="9">
    <location>
        <begin position="697"/>
        <end position="717"/>
    </location>
</feature>